<reference evidence="3" key="1">
    <citation type="journal article" date="2011" name="Nat. Genet.">
        <title>The Arabidopsis lyrata genome sequence and the basis of rapid genome size change.</title>
        <authorList>
            <person name="Hu T.T."/>
            <person name="Pattyn P."/>
            <person name="Bakker E.G."/>
            <person name="Cao J."/>
            <person name="Cheng J.-F."/>
            <person name="Clark R.M."/>
            <person name="Fahlgren N."/>
            <person name="Fawcett J.A."/>
            <person name="Grimwood J."/>
            <person name="Gundlach H."/>
            <person name="Haberer G."/>
            <person name="Hollister J.D."/>
            <person name="Ossowski S."/>
            <person name="Ottilar R.P."/>
            <person name="Salamov A.A."/>
            <person name="Schneeberger K."/>
            <person name="Spannagl M."/>
            <person name="Wang X."/>
            <person name="Yang L."/>
            <person name="Nasrallah M.E."/>
            <person name="Bergelson J."/>
            <person name="Carrington J.C."/>
            <person name="Gaut B.S."/>
            <person name="Schmutz J."/>
            <person name="Mayer K.F.X."/>
            <person name="Van de Peer Y."/>
            <person name="Grigoriev I.V."/>
            <person name="Nordborg M."/>
            <person name="Weigel D."/>
            <person name="Guo Y.-L."/>
        </authorList>
    </citation>
    <scope>NUCLEOTIDE SEQUENCE [LARGE SCALE GENOMIC DNA]</scope>
    <source>
        <strain evidence="3">cv. MN47</strain>
    </source>
</reference>
<evidence type="ECO:0000313" key="2">
    <source>
        <dbReference type="EMBL" id="EFH54927.1"/>
    </source>
</evidence>
<evidence type="ECO:0000256" key="1">
    <source>
        <dbReference type="SAM" id="Phobius"/>
    </source>
</evidence>
<organism evidence="3">
    <name type="scientific">Arabidopsis lyrata subsp. lyrata</name>
    <name type="common">Lyre-leaved rock-cress</name>
    <dbReference type="NCBI Taxonomy" id="81972"/>
    <lineage>
        <taxon>Eukaryota</taxon>
        <taxon>Viridiplantae</taxon>
        <taxon>Streptophyta</taxon>
        <taxon>Embryophyta</taxon>
        <taxon>Tracheophyta</taxon>
        <taxon>Spermatophyta</taxon>
        <taxon>Magnoliopsida</taxon>
        <taxon>eudicotyledons</taxon>
        <taxon>Gunneridae</taxon>
        <taxon>Pentapetalae</taxon>
        <taxon>rosids</taxon>
        <taxon>malvids</taxon>
        <taxon>Brassicales</taxon>
        <taxon>Brassicaceae</taxon>
        <taxon>Camelineae</taxon>
        <taxon>Arabidopsis</taxon>
    </lineage>
</organism>
<keyword evidence="1" id="KW-1133">Transmembrane helix</keyword>
<name>D7LEQ4_ARALL</name>
<dbReference type="eggNOG" id="KOG1187">
    <property type="taxonomic scope" value="Eukaryota"/>
</dbReference>
<dbReference type="EMBL" id="GL348716">
    <property type="protein sequence ID" value="EFH54927.1"/>
    <property type="molecule type" value="Genomic_DNA"/>
</dbReference>
<accession>D7LEQ4</accession>
<protein>
    <submittedName>
        <fullName evidence="2">Uncharacterized protein</fullName>
    </submittedName>
</protein>
<dbReference type="AlphaFoldDB" id="D7LEQ4"/>
<keyword evidence="3" id="KW-1185">Reference proteome</keyword>
<dbReference type="Gramene" id="scaffold_400300.1">
    <property type="protein sequence ID" value="scaffold_400300.1"/>
    <property type="gene ID" value="scaffold_400300.1"/>
</dbReference>
<feature type="transmembrane region" description="Helical" evidence="1">
    <location>
        <begin position="6"/>
        <end position="27"/>
    </location>
</feature>
<keyword evidence="1" id="KW-0812">Transmembrane</keyword>
<dbReference type="Proteomes" id="UP000008694">
    <property type="component" value="Unassembled WGS sequence"/>
</dbReference>
<dbReference type="HOGENOM" id="CLU_2457846_0_0_1"/>
<gene>
    <name evidence="2" type="ORF">ARALYDRAFT_900799</name>
</gene>
<sequence>MENLCFLNVVSLFVMMVVIVLLPQLTLSASSTYPRPEKFYVNCESRSNVTYGGRTFVGDMTLGGNYVFFTSEGTEAINQFVLCCSISIT</sequence>
<evidence type="ECO:0000313" key="3">
    <source>
        <dbReference type="Proteomes" id="UP000008694"/>
    </source>
</evidence>
<keyword evidence="1" id="KW-0472">Membrane</keyword>
<proteinExistence type="predicted"/>
<dbReference type="STRING" id="81972.D7LEQ4"/>